<dbReference type="Proteomes" id="UP000307507">
    <property type="component" value="Unassembled WGS sequence"/>
</dbReference>
<dbReference type="InterPro" id="IPR013078">
    <property type="entry name" value="His_Pase_superF_clade-1"/>
</dbReference>
<protein>
    <submittedName>
        <fullName evidence="1">Histidine phosphatase family protein</fullName>
    </submittedName>
</protein>
<dbReference type="SMART" id="SM00855">
    <property type="entry name" value="PGAM"/>
    <property type="match status" value="1"/>
</dbReference>
<organism evidence="1 2">
    <name type="scientific">Flavobacterium supellecticarium</name>
    <dbReference type="NCBI Taxonomy" id="2565924"/>
    <lineage>
        <taxon>Bacteria</taxon>
        <taxon>Pseudomonadati</taxon>
        <taxon>Bacteroidota</taxon>
        <taxon>Flavobacteriia</taxon>
        <taxon>Flavobacteriales</taxon>
        <taxon>Flavobacteriaceae</taxon>
        <taxon>Flavobacterium</taxon>
    </lineage>
</organism>
<dbReference type="PANTHER" id="PTHR47623:SF1">
    <property type="entry name" value="OS09G0287300 PROTEIN"/>
    <property type="match status" value="1"/>
</dbReference>
<dbReference type="EMBL" id="SSNZ01000001">
    <property type="protein sequence ID" value="THF53072.1"/>
    <property type="molecule type" value="Genomic_DNA"/>
</dbReference>
<dbReference type="CDD" id="cd07067">
    <property type="entry name" value="HP_PGM_like"/>
    <property type="match status" value="1"/>
</dbReference>
<keyword evidence="2" id="KW-1185">Reference proteome</keyword>
<accession>A0A4S4A3R8</accession>
<name>A0A4S4A3R8_9FLAO</name>
<evidence type="ECO:0000313" key="2">
    <source>
        <dbReference type="Proteomes" id="UP000307507"/>
    </source>
</evidence>
<gene>
    <name evidence="1" type="ORF">E6C50_02385</name>
</gene>
<dbReference type="InterPro" id="IPR029033">
    <property type="entry name" value="His_PPase_superfam"/>
</dbReference>
<evidence type="ECO:0000313" key="1">
    <source>
        <dbReference type="EMBL" id="THF53072.1"/>
    </source>
</evidence>
<dbReference type="RefSeq" id="WP_136401596.1">
    <property type="nucleotide sequence ID" value="NZ_SSNZ01000001.1"/>
</dbReference>
<dbReference type="SUPFAM" id="SSF53254">
    <property type="entry name" value="Phosphoglycerate mutase-like"/>
    <property type="match status" value="1"/>
</dbReference>
<reference evidence="1 2" key="1">
    <citation type="submission" date="2019-04" db="EMBL/GenBank/DDBJ databases">
        <title>Flavobacterium sp. nov. isolated from construction timber.</title>
        <authorList>
            <person name="Lin S.-Y."/>
            <person name="Chang C.-T."/>
            <person name="Young C.-C."/>
        </authorList>
    </citation>
    <scope>NUCLEOTIDE SEQUENCE [LARGE SCALE GENOMIC DNA]</scope>
    <source>
        <strain evidence="1 2">CC-CTC003</strain>
    </source>
</reference>
<dbReference type="Gene3D" id="3.40.50.1240">
    <property type="entry name" value="Phosphoglycerate mutase-like"/>
    <property type="match status" value="1"/>
</dbReference>
<proteinExistence type="predicted"/>
<dbReference type="Pfam" id="PF00300">
    <property type="entry name" value="His_Phos_1"/>
    <property type="match status" value="1"/>
</dbReference>
<comment type="caution">
    <text evidence="1">The sequence shown here is derived from an EMBL/GenBank/DDBJ whole genome shotgun (WGS) entry which is preliminary data.</text>
</comment>
<sequence length="162" mass="18664">MKNLILIRHAKSSWETPSKDIDRPISQRGIHDANIIFSQLNGFLPKTFLVWSSPAKRARETAMIFSQNLSIPYESVIINENLYTFDSKNLEEAIKKCENRFDSLILFGHNEAITDFVNKFGDLYIDNVPTAGFVSISFEQNEWNTIHKGKTIKTLFPRQLKV</sequence>
<dbReference type="PANTHER" id="PTHR47623">
    <property type="entry name" value="OS09G0287300 PROTEIN"/>
    <property type="match status" value="1"/>
</dbReference>
<dbReference type="AlphaFoldDB" id="A0A4S4A3R8"/>
<dbReference type="OrthoDB" id="9810154at2"/>